<protein>
    <submittedName>
        <fullName evidence="1">Uncharacterized protein</fullName>
    </submittedName>
</protein>
<dbReference type="RefSeq" id="XP_014154378.1">
    <property type="nucleotide sequence ID" value="XM_014298903.1"/>
</dbReference>
<dbReference type="GeneID" id="25907670"/>
<dbReference type="EMBL" id="KQ242145">
    <property type="protein sequence ID" value="KNC80476.1"/>
    <property type="molecule type" value="Genomic_DNA"/>
</dbReference>
<organism evidence="1 2">
    <name type="scientific">Sphaeroforma arctica JP610</name>
    <dbReference type="NCBI Taxonomy" id="667725"/>
    <lineage>
        <taxon>Eukaryota</taxon>
        <taxon>Ichthyosporea</taxon>
        <taxon>Ichthyophonida</taxon>
        <taxon>Sphaeroforma</taxon>
    </lineage>
</organism>
<name>A0A0L0FV90_9EUKA</name>
<keyword evidence="2" id="KW-1185">Reference proteome</keyword>
<gene>
    <name evidence="1" type="ORF">SARC_07166</name>
</gene>
<evidence type="ECO:0000313" key="1">
    <source>
        <dbReference type="EMBL" id="KNC80476.1"/>
    </source>
</evidence>
<sequence length="109" mass="12532">MATRELRFRLLYPGEEDRYQLDTPLEHHCFSSLSFRIPTIVAPYITKRYMFTLEKTPAGLTCIGCGRTPFTTSHFTCPNVMPYVSKLITPRQEVAVDSNLIDALCSRKR</sequence>
<evidence type="ECO:0000313" key="2">
    <source>
        <dbReference type="Proteomes" id="UP000054560"/>
    </source>
</evidence>
<accession>A0A0L0FV90</accession>
<dbReference type="Proteomes" id="UP000054560">
    <property type="component" value="Unassembled WGS sequence"/>
</dbReference>
<proteinExistence type="predicted"/>
<dbReference type="AlphaFoldDB" id="A0A0L0FV90"/>
<feature type="non-terminal residue" evidence="1">
    <location>
        <position position="109"/>
    </location>
</feature>
<reference evidence="1 2" key="1">
    <citation type="submission" date="2011-02" db="EMBL/GenBank/DDBJ databases">
        <title>The Genome Sequence of Sphaeroforma arctica JP610.</title>
        <authorList>
            <consortium name="The Broad Institute Genome Sequencing Platform"/>
            <person name="Russ C."/>
            <person name="Cuomo C."/>
            <person name="Young S.K."/>
            <person name="Zeng Q."/>
            <person name="Gargeya S."/>
            <person name="Alvarado L."/>
            <person name="Berlin A."/>
            <person name="Chapman S.B."/>
            <person name="Chen Z."/>
            <person name="Freedman E."/>
            <person name="Gellesch M."/>
            <person name="Goldberg J."/>
            <person name="Griggs A."/>
            <person name="Gujja S."/>
            <person name="Heilman E."/>
            <person name="Heiman D."/>
            <person name="Howarth C."/>
            <person name="Mehta T."/>
            <person name="Neiman D."/>
            <person name="Pearson M."/>
            <person name="Roberts A."/>
            <person name="Saif S."/>
            <person name="Shea T."/>
            <person name="Shenoy N."/>
            <person name="Sisk P."/>
            <person name="Stolte C."/>
            <person name="Sykes S."/>
            <person name="White J."/>
            <person name="Yandava C."/>
            <person name="Burger G."/>
            <person name="Gray M.W."/>
            <person name="Holland P.W.H."/>
            <person name="King N."/>
            <person name="Lang F.B.F."/>
            <person name="Roger A.J."/>
            <person name="Ruiz-Trillo I."/>
            <person name="Haas B."/>
            <person name="Nusbaum C."/>
            <person name="Birren B."/>
        </authorList>
    </citation>
    <scope>NUCLEOTIDE SEQUENCE [LARGE SCALE GENOMIC DNA]</scope>
    <source>
        <strain evidence="1 2">JP610</strain>
    </source>
</reference>